<name>A0AA48GNS4_9BACT</name>
<reference evidence="7" key="1">
    <citation type="journal article" date="2023" name="Int. J. Syst. Evol. Microbiol.">
        <title>Mesoterricola silvestris gen. nov., sp. nov., Mesoterricola sediminis sp. nov., Geothrix oryzae sp. nov., Geothrix edaphica sp. nov., Geothrix rubra sp. nov., and Geothrix limicola sp. nov., six novel members of Acidobacteriota isolated from soils.</title>
        <authorList>
            <person name="Itoh H."/>
            <person name="Sugisawa Y."/>
            <person name="Mise K."/>
            <person name="Xu Z."/>
            <person name="Kuniyasu M."/>
            <person name="Ushijima N."/>
            <person name="Kawano K."/>
            <person name="Kobayashi E."/>
            <person name="Shiratori Y."/>
            <person name="Masuda Y."/>
            <person name="Senoo K."/>
        </authorList>
    </citation>
    <scope>NUCLEOTIDE SEQUENCE [LARGE SCALE GENOMIC DNA]</scope>
    <source>
        <strain evidence="7">W79</strain>
    </source>
</reference>
<evidence type="ECO:0000259" key="5">
    <source>
        <dbReference type="PROSITE" id="PS51898"/>
    </source>
</evidence>
<dbReference type="GO" id="GO:0003677">
    <property type="term" value="F:DNA binding"/>
    <property type="evidence" value="ECO:0007669"/>
    <property type="project" value="UniProtKB-KW"/>
</dbReference>
<dbReference type="CDD" id="cd00397">
    <property type="entry name" value="DNA_BRE_C"/>
    <property type="match status" value="1"/>
</dbReference>
<keyword evidence="7" id="KW-1185">Reference proteome</keyword>
<dbReference type="InterPro" id="IPR011010">
    <property type="entry name" value="DNA_brk_join_enz"/>
</dbReference>
<dbReference type="GO" id="GO:0015074">
    <property type="term" value="P:DNA integration"/>
    <property type="evidence" value="ECO:0007669"/>
    <property type="project" value="UniProtKB-KW"/>
</dbReference>
<evidence type="ECO:0000313" key="7">
    <source>
        <dbReference type="Proteomes" id="UP001238179"/>
    </source>
</evidence>
<organism evidence="6 7">
    <name type="scientific">Mesoterricola silvestris</name>
    <dbReference type="NCBI Taxonomy" id="2927979"/>
    <lineage>
        <taxon>Bacteria</taxon>
        <taxon>Pseudomonadati</taxon>
        <taxon>Acidobacteriota</taxon>
        <taxon>Holophagae</taxon>
        <taxon>Holophagales</taxon>
        <taxon>Holophagaceae</taxon>
        <taxon>Mesoterricola</taxon>
    </lineage>
</organism>
<keyword evidence="4" id="KW-0233">DNA recombination</keyword>
<dbReference type="AlphaFoldDB" id="A0AA48GNS4"/>
<keyword evidence="2" id="KW-0229">DNA integration</keyword>
<dbReference type="InterPro" id="IPR013762">
    <property type="entry name" value="Integrase-like_cat_sf"/>
</dbReference>
<dbReference type="PANTHER" id="PTHR30629">
    <property type="entry name" value="PROPHAGE INTEGRASE"/>
    <property type="match status" value="1"/>
</dbReference>
<dbReference type="InterPro" id="IPR050808">
    <property type="entry name" value="Phage_Integrase"/>
</dbReference>
<dbReference type="PROSITE" id="PS51898">
    <property type="entry name" value="TYR_RECOMBINASE"/>
    <property type="match status" value="1"/>
</dbReference>
<dbReference type="Gene3D" id="1.10.150.130">
    <property type="match status" value="1"/>
</dbReference>
<evidence type="ECO:0000256" key="3">
    <source>
        <dbReference type="ARBA" id="ARBA00023125"/>
    </source>
</evidence>
<comment type="similarity">
    <text evidence="1">Belongs to the 'phage' integrase family.</text>
</comment>
<dbReference type="EMBL" id="AP027080">
    <property type="protein sequence ID" value="BDU72925.1"/>
    <property type="molecule type" value="Genomic_DNA"/>
</dbReference>
<dbReference type="Proteomes" id="UP001238179">
    <property type="component" value="Chromosome"/>
</dbReference>
<sequence>MSESIRVFKVRGVYHYRYRLDGRRRQRTTRERGLRKAQSIADDAYAQAVARSRGEEPEPTLGALAALWIEVHSRTMSEDRIGTMETFARLHIQTLADLTLRELTTERVEEARALYLQDHARSSANTWLGCLGALVRWAIRRRMIRQVPWQVRELKVHRKAKPILPTGKASLWMCTVGEMTEDDPGLGFAIRLMIGLGLRVSEALSSRWEWLDLERKTYTPSLTKGFEAWPRPVPDWLMDRLRPAAQLTGPMIPIRPGHPITEARVAYLMAKANRATGVLHITPHRLRGTYATWLSEMGVPIQDIQRALGHKDPRTTMRYLAVDMRRVAMAQIAIGDWLQMAGRETGELAPANPHES</sequence>
<feature type="domain" description="Tyr recombinase" evidence="5">
    <location>
        <begin position="158"/>
        <end position="332"/>
    </location>
</feature>
<protein>
    <recommendedName>
        <fullName evidence="5">Tyr recombinase domain-containing protein</fullName>
    </recommendedName>
</protein>
<dbReference type="GO" id="GO:0006310">
    <property type="term" value="P:DNA recombination"/>
    <property type="evidence" value="ECO:0007669"/>
    <property type="project" value="UniProtKB-KW"/>
</dbReference>
<evidence type="ECO:0000256" key="4">
    <source>
        <dbReference type="ARBA" id="ARBA00023172"/>
    </source>
</evidence>
<dbReference type="InterPro" id="IPR002104">
    <property type="entry name" value="Integrase_catalytic"/>
</dbReference>
<dbReference type="SUPFAM" id="SSF56349">
    <property type="entry name" value="DNA breaking-rejoining enzymes"/>
    <property type="match status" value="1"/>
</dbReference>
<dbReference type="PANTHER" id="PTHR30629:SF2">
    <property type="entry name" value="PROPHAGE INTEGRASE INTS-RELATED"/>
    <property type="match status" value="1"/>
</dbReference>
<proteinExistence type="inferred from homology"/>
<dbReference type="KEGG" id="msil:METEAL_20990"/>
<accession>A0AA48GNS4</accession>
<evidence type="ECO:0000256" key="2">
    <source>
        <dbReference type="ARBA" id="ARBA00022908"/>
    </source>
</evidence>
<dbReference type="Pfam" id="PF00589">
    <property type="entry name" value="Phage_integrase"/>
    <property type="match status" value="1"/>
</dbReference>
<dbReference type="Gene3D" id="1.10.443.10">
    <property type="entry name" value="Intergrase catalytic core"/>
    <property type="match status" value="1"/>
</dbReference>
<evidence type="ECO:0000256" key="1">
    <source>
        <dbReference type="ARBA" id="ARBA00008857"/>
    </source>
</evidence>
<keyword evidence="3" id="KW-0238">DNA-binding</keyword>
<dbReference type="InterPro" id="IPR010998">
    <property type="entry name" value="Integrase_recombinase_N"/>
</dbReference>
<gene>
    <name evidence="6" type="ORF">METEAL_20990</name>
</gene>
<dbReference type="RefSeq" id="WP_316415836.1">
    <property type="nucleotide sequence ID" value="NZ_AP027080.1"/>
</dbReference>
<evidence type="ECO:0000313" key="6">
    <source>
        <dbReference type="EMBL" id="BDU72925.1"/>
    </source>
</evidence>